<dbReference type="Proteomes" id="UP000019150">
    <property type="component" value="Chromosome"/>
</dbReference>
<name>W5TCV4_9NOCA</name>
<dbReference type="eggNOG" id="COG2038">
    <property type="taxonomic scope" value="Bacteria"/>
</dbReference>
<accession>W5TCV4</accession>
<dbReference type="GO" id="GO:0043752">
    <property type="term" value="F:adenosylcobinamide kinase activity"/>
    <property type="evidence" value="ECO:0007669"/>
    <property type="project" value="InterPro"/>
</dbReference>
<dbReference type="EMBL" id="CP006850">
    <property type="protein sequence ID" value="AHH17087.1"/>
    <property type="molecule type" value="Genomic_DNA"/>
</dbReference>
<dbReference type="GO" id="GO:0009236">
    <property type="term" value="P:cobalamin biosynthetic process"/>
    <property type="evidence" value="ECO:0007669"/>
    <property type="project" value="UniProtKB-UniRule"/>
</dbReference>
<evidence type="ECO:0000256" key="12">
    <source>
        <dbReference type="SAM" id="MobiDB-lite"/>
    </source>
</evidence>
<dbReference type="NCBIfam" id="NF000996">
    <property type="entry name" value="PRK00105.1"/>
    <property type="match status" value="1"/>
</dbReference>
<dbReference type="AlphaFoldDB" id="W5TCV4"/>
<dbReference type="InterPro" id="IPR003200">
    <property type="entry name" value="Nict_dMeBzImd_PRibTrfase"/>
</dbReference>
<dbReference type="HAMAP" id="MF_00230">
    <property type="entry name" value="CobT"/>
    <property type="match status" value="1"/>
</dbReference>
<dbReference type="InterPro" id="IPR023195">
    <property type="entry name" value="Nict_dMeBzImd_PRibTrfase_N"/>
</dbReference>
<evidence type="ECO:0000256" key="9">
    <source>
        <dbReference type="ARBA" id="ARBA00030686"/>
    </source>
</evidence>
<dbReference type="FunFam" id="3.40.50.10210:FF:000001">
    <property type="entry name" value="Nicotinate-nucleotide--dimethylbenzimidazole phosphoribosyltransferase"/>
    <property type="match status" value="1"/>
</dbReference>
<proteinExistence type="inferred from homology"/>
<keyword evidence="8 11" id="KW-0808">Transferase</keyword>
<dbReference type="CDD" id="cd00544">
    <property type="entry name" value="CobU"/>
    <property type="match status" value="1"/>
</dbReference>
<evidence type="ECO:0000256" key="1">
    <source>
        <dbReference type="ARBA" id="ARBA00002197"/>
    </source>
</evidence>
<evidence type="ECO:0000256" key="6">
    <source>
        <dbReference type="ARBA" id="ARBA00022573"/>
    </source>
</evidence>
<dbReference type="GO" id="GO:0000166">
    <property type="term" value="F:nucleotide binding"/>
    <property type="evidence" value="ECO:0007669"/>
    <property type="project" value="InterPro"/>
</dbReference>
<keyword evidence="7 11" id="KW-0328">Glycosyltransferase</keyword>
<dbReference type="PANTHER" id="PTHR43463">
    <property type="entry name" value="NICOTINATE-NUCLEOTIDE--DIMETHYLBENZIMIDAZOLE PHOSPHORIBOSYLTRANSFERASE"/>
    <property type="match status" value="1"/>
</dbReference>
<dbReference type="Gene3D" id="1.10.1610.10">
    <property type="match status" value="1"/>
</dbReference>
<dbReference type="Pfam" id="PF02283">
    <property type="entry name" value="CobU"/>
    <property type="match status" value="1"/>
</dbReference>
<dbReference type="STRING" id="1415166.NONO_c22910"/>
<evidence type="ECO:0000256" key="10">
    <source>
        <dbReference type="ARBA" id="ARBA00047340"/>
    </source>
</evidence>
<comment type="pathway">
    <text evidence="2 11">Nucleoside biosynthesis; alpha-ribazole biosynthesis; alpha-ribazole from 5,6-dimethylbenzimidazole: step 1/2.</text>
</comment>
<dbReference type="InterPro" id="IPR003203">
    <property type="entry name" value="CobU/CobP"/>
</dbReference>
<dbReference type="Gene3D" id="3.40.50.300">
    <property type="entry name" value="P-loop containing nucleotide triphosphate hydrolases"/>
    <property type="match status" value="1"/>
</dbReference>
<protein>
    <recommendedName>
        <fullName evidence="5 11">Nicotinate-nucleotide--dimethylbenzimidazole phosphoribosyltransferase</fullName>
        <shortName evidence="11">NN:DBI PRT</shortName>
        <ecNumber evidence="4 11">2.4.2.21</ecNumber>
    </recommendedName>
    <alternativeName>
        <fullName evidence="9 11">N(1)-alpha-phosphoribosyltransferase</fullName>
    </alternativeName>
</protein>
<dbReference type="Pfam" id="PF02277">
    <property type="entry name" value="DBI_PRT"/>
    <property type="match status" value="1"/>
</dbReference>
<dbReference type="PATRIC" id="fig|1415166.3.peg.2337"/>
<dbReference type="KEGG" id="nno:NONO_c22910"/>
<dbReference type="Gene3D" id="3.40.50.10210">
    <property type="match status" value="1"/>
</dbReference>
<dbReference type="CDD" id="cd02439">
    <property type="entry name" value="DMB-PRT_CobT"/>
    <property type="match status" value="1"/>
</dbReference>
<dbReference type="GO" id="GO:0008939">
    <property type="term" value="F:nicotinate-nucleotide-dimethylbenzimidazole phosphoribosyltransferase activity"/>
    <property type="evidence" value="ECO:0007669"/>
    <property type="project" value="UniProtKB-UniRule"/>
</dbReference>
<evidence type="ECO:0000256" key="2">
    <source>
        <dbReference type="ARBA" id="ARBA00005049"/>
    </source>
</evidence>
<dbReference type="InterPro" id="IPR036087">
    <property type="entry name" value="Nict_dMeBzImd_PRibTrfase_sf"/>
</dbReference>
<evidence type="ECO:0000256" key="8">
    <source>
        <dbReference type="ARBA" id="ARBA00022679"/>
    </source>
</evidence>
<evidence type="ECO:0000313" key="14">
    <source>
        <dbReference type="Proteomes" id="UP000019150"/>
    </source>
</evidence>
<comment type="catalytic activity">
    <reaction evidence="10 11">
        <text>5,6-dimethylbenzimidazole + nicotinate beta-D-ribonucleotide = alpha-ribazole 5'-phosphate + nicotinate + H(+)</text>
        <dbReference type="Rhea" id="RHEA:11196"/>
        <dbReference type="ChEBI" id="CHEBI:15378"/>
        <dbReference type="ChEBI" id="CHEBI:15890"/>
        <dbReference type="ChEBI" id="CHEBI:32544"/>
        <dbReference type="ChEBI" id="CHEBI:57502"/>
        <dbReference type="ChEBI" id="CHEBI:57918"/>
        <dbReference type="EC" id="2.4.2.21"/>
    </reaction>
</comment>
<reference evidence="13 14" key="1">
    <citation type="journal article" date="2014" name="Appl. Environ. Microbiol.">
        <title>Insights into the Microbial Degradation of Rubber and Gutta-Percha by Analysis of the Complete Genome of Nocardia nova SH22a.</title>
        <authorList>
            <person name="Luo Q."/>
            <person name="Hiessl S."/>
            <person name="Poehlein A."/>
            <person name="Daniel R."/>
            <person name="Steinbuchel A."/>
        </authorList>
    </citation>
    <scope>NUCLEOTIDE SEQUENCE [LARGE SCALE GENOMIC DNA]</scope>
    <source>
        <strain evidence="13">SH22a</strain>
    </source>
</reference>
<keyword evidence="6 11" id="KW-0169">Cobalamin biosynthesis</keyword>
<feature type="compositionally biased region" description="Low complexity" evidence="12">
    <location>
        <begin position="196"/>
        <end position="215"/>
    </location>
</feature>
<dbReference type="InterPro" id="IPR017846">
    <property type="entry name" value="Nict_dMeBzImd_PRibTrfase_bact"/>
</dbReference>
<dbReference type="UniPathway" id="UPA00061">
    <property type="reaction ID" value="UER00516"/>
</dbReference>
<dbReference type="eggNOG" id="COG2087">
    <property type="taxonomic scope" value="Bacteria"/>
</dbReference>
<dbReference type="EC" id="2.4.2.21" evidence="4 11"/>
<dbReference type="NCBIfam" id="TIGR03160">
    <property type="entry name" value="cobT_DBIPRT"/>
    <property type="match status" value="1"/>
</dbReference>
<dbReference type="SUPFAM" id="SSF52733">
    <property type="entry name" value="Nicotinate mononucleotide:5,6-dimethylbenzimidazole phosphoribosyltransferase (CobT)"/>
    <property type="match status" value="1"/>
</dbReference>
<evidence type="ECO:0000256" key="5">
    <source>
        <dbReference type="ARBA" id="ARBA00015486"/>
    </source>
</evidence>
<dbReference type="InterPro" id="IPR027417">
    <property type="entry name" value="P-loop_NTPase"/>
</dbReference>
<keyword evidence="14" id="KW-1185">Reference proteome</keyword>
<gene>
    <name evidence="11" type="primary">cobT</name>
    <name evidence="13" type="ORF">NONO_c22910</name>
</gene>
<dbReference type="PANTHER" id="PTHR43463:SF1">
    <property type="entry name" value="NICOTINATE-NUCLEOTIDE--DIMETHYLBENZIMIDAZOLE PHOSPHORIBOSYLTRANSFERASE"/>
    <property type="match status" value="1"/>
</dbReference>
<organism evidence="13 14">
    <name type="scientific">Nocardia nova SH22a</name>
    <dbReference type="NCBI Taxonomy" id="1415166"/>
    <lineage>
        <taxon>Bacteria</taxon>
        <taxon>Bacillati</taxon>
        <taxon>Actinomycetota</taxon>
        <taxon>Actinomycetes</taxon>
        <taxon>Mycobacteriales</taxon>
        <taxon>Nocardiaceae</taxon>
        <taxon>Nocardia</taxon>
    </lineage>
</organism>
<evidence type="ECO:0000256" key="3">
    <source>
        <dbReference type="ARBA" id="ARBA00007110"/>
    </source>
</evidence>
<feature type="region of interest" description="Disordered" evidence="12">
    <location>
        <begin position="196"/>
        <end position="235"/>
    </location>
</feature>
<evidence type="ECO:0000256" key="11">
    <source>
        <dbReference type="HAMAP-Rule" id="MF_00230"/>
    </source>
</evidence>
<evidence type="ECO:0000256" key="7">
    <source>
        <dbReference type="ARBA" id="ARBA00022676"/>
    </source>
</evidence>
<comment type="similarity">
    <text evidence="3 11">Belongs to the CobT family.</text>
</comment>
<dbReference type="HOGENOM" id="CLU_002982_0_2_11"/>
<evidence type="ECO:0000256" key="4">
    <source>
        <dbReference type="ARBA" id="ARBA00011991"/>
    </source>
</evidence>
<comment type="function">
    <text evidence="1 11">Catalyzes the synthesis of alpha-ribazole-5'-phosphate from nicotinate mononucleotide (NAMN) and 5,6-dimethylbenzimidazole (DMB).</text>
</comment>
<evidence type="ECO:0000313" key="13">
    <source>
        <dbReference type="EMBL" id="AHH17087.1"/>
    </source>
</evidence>
<feature type="active site" description="Proton acceptor" evidence="11">
    <location>
        <position position="587"/>
    </location>
</feature>
<sequence>MLGGARSGKSAYAEAVAGREGPVRYVATARPEPGDADFADRIAAHRVRRPGTWNVVEGDPITVLGDPAPVTLIDDLGTWLTGRIDARNAWDAPRDTVRPDIDALIVAVNGYAGRLLIVSPEVGLGVLPATRSGRLFTDEIGTLNQRLAAVCDEVILVVAGIPTVLKGAGRAESEAILPVTDTGSDRTASTAGAAGTAAVASSGATGRTAAGAGSDTADEPHGTGGGTDTPGTSAGSAGAAAAAVAADGVSGSAAPADLASGASVPRGLAEFDGTTPSFGPVAAPDARVRGEAERRQLELTKPGGALGRLETLGNWVAACQGVCPPRQFERARVVVFAGDHGVARHGVSAYPSEVTAQMVANFLAGGAAVNALARLAGATVRVVDIAVDAETDPSVSAHKIRRSSGSIDREDALTEAELHAALAAGRAIADEEIDAGADLLIAGDMGIGNTTPATVLVATLTDTEPVVAVGRGTGVDDAGWMRKASAIRDAMWRARPHRLDPFALLRVAGGADFAATAGYLAQAAARRTPVILDGVVVTAAALVAEMLAPGAKRWWVAGHRSTEPSHPIALRRLELEPLVELEMRLGEGSGALSALPLLRAAIAALAEMSTFGEAGVSSSESAAPEVVS</sequence>
<dbReference type="SUPFAM" id="SSF52540">
    <property type="entry name" value="P-loop containing nucleoside triphosphate hydrolases"/>
    <property type="match status" value="1"/>
</dbReference>
<dbReference type="UniPathway" id="UPA00148">
    <property type="reaction ID" value="UER00236"/>
</dbReference>